<sequence>MKRFHWTYQCHCCFIKSGYGFTGTVSEAWANAPSCCRGELMYPVQGSEVEEIASGKF</sequence>
<evidence type="ECO:0000313" key="1">
    <source>
        <dbReference type="EMBL" id="KKK48759.1"/>
    </source>
</evidence>
<proteinExistence type="predicted"/>
<protein>
    <submittedName>
        <fullName evidence="1">Uncharacterized protein</fullName>
    </submittedName>
</protein>
<gene>
    <name evidence="1" type="ORF">LCGC14_3141880</name>
</gene>
<dbReference type="AlphaFoldDB" id="A0A0F8Y3I3"/>
<accession>A0A0F8Y3I3</accession>
<comment type="caution">
    <text evidence="1">The sequence shown here is derived from an EMBL/GenBank/DDBJ whole genome shotgun (WGS) entry which is preliminary data.</text>
</comment>
<name>A0A0F8Y3I3_9ZZZZ</name>
<reference evidence="1" key="1">
    <citation type="journal article" date="2015" name="Nature">
        <title>Complex archaea that bridge the gap between prokaryotes and eukaryotes.</title>
        <authorList>
            <person name="Spang A."/>
            <person name="Saw J.H."/>
            <person name="Jorgensen S.L."/>
            <person name="Zaremba-Niedzwiedzka K."/>
            <person name="Martijn J."/>
            <person name="Lind A.E."/>
            <person name="van Eijk R."/>
            <person name="Schleper C."/>
            <person name="Guy L."/>
            <person name="Ettema T.J."/>
        </authorList>
    </citation>
    <scope>NUCLEOTIDE SEQUENCE</scope>
</reference>
<organism evidence="1">
    <name type="scientific">marine sediment metagenome</name>
    <dbReference type="NCBI Taxonomy" id="412755"/>
    <lineage>
        <taxon>unclassified sequences</taxon>
        <taxon>metagenomes</taxon>
        <taxon>ecological metagenomes</taxon>
    </lineage>
</organism>
<dbReference type="EMBL" id="LAZR01068905">
    <property type="protein sequence ID" value="KKK48759.1"/>
    <property type="molecule type" value="Genomic_DNA"/>
</dbReference>